<evidence type="ECO:0000256" key="3">
    <source>
        <dbReference type="ARBA" id="ARBA00022748"/>
    </source>
</evidence>
<protein>
    <recommendedName>
        <fullName evidence="6">Cytochrome c biogenesis protein CcsB</fullName>
    </recommendedName>
</protein>
<keyword evidence="6" id="KW-0793">Thylakoid</keyword>
<comment type="caution">
    <text evidence="9">The sequence shown here is derived from an EMBL/GenBank/DDBJ whole genome shotgun (WGS) entry which is preliminary data.</text>
</comment>
<reference evidence="9 10" key="1">
    <citation type="submission" date="2017-02" db="EMBL/GenBank/DDBJ databases">
        <title>Draft Genome Sequences of 'Candidatus Synechococcus spongiarum', Cyanobacterial Symbionts of the Mediterranean Sponge Aplysina aerophoba from two locations.</title>
        <authorList>
            <person name="Slaby B.M."/>
            <person name="Hentschel U."/>
        </authorList>
    </citation>
    <scope>NUCLEOTIDE SEQUENCE [LARGE SCALE GENOMIC DNA]</scope>
    <source>
        <strain evidence="9">LMB bulk15M</strain>
    </source>
</reference>
<evidence type="ECO:0000256" key="5">
    <source>
        <dbReference type="ARBA" id="ARBA00023136"/>
    </source>
</evidence>
<dbReference type="HAMAP" id="MF_01392">
    <property type="entry name" value="CytC_Ccs1"/>
    <property type="match status" value="1"/>
</dbReference>
<accession>A0A1T1CNJ3</accession>
<evidence type="ECO:0000313" key="9">
    <source>
        <dbReference type="EMBL" id="OOV30094.1"/>
    </source>
</evidence>
<feature type="domain" description="ResB-like" evidence="8">
    <location>
        <begin position="286"/>
        <end position="423"/>
    </location>
</feature>
<dbReference type="EMBL" id="MWLD01000067">
    <property type="protein sequence ID" value="OOV30094.1"/>
    <property type="molecule type" value="Genomic_DNA"/>
</dbReference>
<keyword evidence="10" id="KW-1185">Reference proteome</keyword>
<comment type="subunit">
    <text evidence="6">May interact with CcsA.</text>
</comment>
<feature type="transmembrane region" description="Helical" evidence="7">
    <location>
        <begin position="80"/>
        <end position="99"/>
    </location>
</feature>
<feature type="domain" description="ResB-like" evidence="8">
    <location>
        <begin position="22"/>
        <end position="283"/>
    </location>
</feature>
<keyword evidence="4 6" id="KW-1133">Transmembrane helix</keyword>
<keyword evidence="3 6" id="KW-0201">Cytochrome c-type biogenesis</keyword>
<evidence type="ECO:0000256" key="7">
    <source>
        <dbReference type="SAM" id="Phobius"/>
    </source>
</evidence>
<dbReference type="PANTHER" id="PTHR31566">
    <property type="entry name" value="CYTOCHROME C BIOGENESIS PROTEIN CCS1, CHLOROPLASTIC"/>
    <property type="match status" value="1"/>
</dbReference>
<evidence type="ECO:0000313" key="10">
    <source>
        <dbReference type="Proteomes" id="UP000242636"/>
    </source>
</evidence>
<proteinExistence type="inferred from homology"/>
<evidence type="ECO:0000256" key="4">
    <source>
        <dbReference type="ARBA" id="ARBA00022989"/>
    </source>
</evidence>
<evidence type="ECO:0000256" key="1">
    <source>
        <dbReference type="ARBA" id="ARBA00004141"/>
    </source>
</evidence>
<dbReference type="Proteomes" id="UP000242636">
    <property type="component" value="Unassembled WGS sequence"/>
</dbReference>
<comment type="function">
    <text evidence="6">Required during biogenesis of c-type cytochromes (cytochrome c6 and cytochrome f) at the step of heme attachment.</text>
</comment>
<keyword evidence="5 6" id="KW-0472">Membrane</keyword>
<feature type="transmembrane region" description="Helical" evidence="7">
    <location>
        <begin position="172"/>
        <end position="190"/>
    </location>
</feature>
<feature type="transmembrane region" description="Helical" evidence="7">
    <location>
        <begin position="21"/>
        <end position="42"/>
    </location>
</feature>
<gene>
    <name evidence="6" type="primary">ccsB</name>
    <name evidence="6" type="synonym">ccs1</name>
    <name evidence="9" type="ORF">BV61_05590</name>
</gene>
<dbReference type="InterPro" id="IPR007816">
    <property type="entry name" value="ResB-like_domain"/>
</dbReference>
<organism evidence="9 10">
    <name type="scientific">Candidatus Synechococcus spongiarum LMB bulk15M</name>
    <dbReference type="NCBI Taxonomy" id="1943582"/>
    <lineage>
        <taxon>Bacteria</taxon>
        <taxon>Bacillati</taxon>
        <taxon>Cyanobacteriota</taxon>
        <taxon>Cyanophyceae</taxon>
        <taxon>Synechococcales</taxon>
        <taxon>Synechococcaceae</taxon>
        <taxon>Synechococcus</taxon>
    </lineage>
</organism>
<comment type="subcellular location">
    <subcellularLocation>
        <location evidence="6">Cellular thylakoid membrane</location>
        <topology evidence="6">Multi-pass membrane protein</topology>
    </subcellularLocation>
    <subcellularLocation>
        <location evidence="1">Membrane</location>
        <topology evidence="1">Multi-pass membrane protein</topology>
    </subcellularLocation>
</comment>
<dbReference type="GO" id="GO:0017004">
    <property type="term" value="P:cytochrome complex assembly"/>
    <property type="evidence" value="ECO:0007669"/>
    <property type="project" value="UniProtKB-UniRule"/>
</dbReference>
<dbReference type="GO" id="GO:0031676">
    <property type="term" value="C:plasma membrane-derived thylakoid membrane"/>
    <property type="evidence" value="ECO:0007669"/>
    <property type="project" value="UniProtKB-SubCell"/>
</dbReference>
<name>A0A1T1CNJ3_9SYNE</name>
<dbReference type="PANTHER" id="PTHR31566:SF0">
    <property type="entry name" value="CYTOCHROME C BIOGENESIS PROTEIN CCS1, CHLOROPLASTIC"/>
    <property type="match status" value="1"/>
</dbReference>
<evidence type="ECO:0000256" key="2">
    <source>
        <dbReference type="ARBA" id="ARBA00022692"/>
    </source>
</evidence>
<comment type="similarity">
    <text evidence="6">Belongs to the Ccs1/CcsB family.</text>
</comment>
<dbReference type="InterPro" id="IPR023494">
    <property type="entry name" value="Cyt_c_bgen_Ccs1/CcsB/ResB"/>
</dbReference>
<keyword evidence="2 6" id="KW-0812">Transmembrane</keyword>
<evidence type="ECO:0000259" key="8">
    <source>
        <dbReference type="Pfam" id="PF05140"/>
    </source>
</evidence>
<sequence length="439" mass="47251">MASDAARIFRPGQRLLALLGDLRLAIGLLLLIALASALGTALPQGEPASAYHDHYDAQPWLGLLTAAPILALRLDHVYSSGWFLVLLALLATSLTTCSIRRQWPALRSGLQWVDHRHPHQLSQYSIGLTREAGPQSLRNLARLLQQRGWKVQRKTGRLAARQGVIAGRSGPLLVHVGLIVLMTGAAWGAVGGQRLERFLAPGRSLDLVDRQGETRLSIQLQDFSVDRDARGQARQFHSRLLFSTPTPATTHHVDISVNHPARMGGVTVYQADWQVAALTLQMGRSPQLQFPLQALPSLGEQVWGLALPTHPDGSRPVLLTVASEQGPVLVYDSDGERLGALRVDGPPLDVNGLPIRITHVLPASGLLIKRDPGVPLVYTGFAVALLGGGLSVLASRKLWAVAAQGRLHVAGISNRDVVSFGEALPRLLDSLTEAGHGEP</sequence>
<evidence type="ECO:0000256" key="6">
    <source>
        <dbReference type="HAMAP-Rule" id="MF_01392"/>
    </source>
</evidence>
<dbReference type="AlphaFoldDB" id="A0A1T1CNJ3"/>
<dbReference type="Pfam" id="PF05140">
    <property type="entry name" value="ResB"/>
    <property type="match status" value="2"/>
</dbReference>